<keyword evidence="2" id="KW-1185">Reference proteome</keyword>
<evidence type="ECO:0000313" key="1">
    <source>
        <dbReference type="EMBL" id="QQP49484.1"/>
    </source>
</evidence>
<dbReference type="AlphaFoldDB" id="A0A7T8HGC1"/>
<dbReference type="Proteomes" id="UP000595437">
    <property type="component" value="Chromosome 6"/>
</dbReference>
<proteinExistence type="predicted"/>
<sequence length="123" mass="14032">METRTLKKCLSEALGIGYTLEIFKPGPFPLTEETGRAASCRSTADSLLRLWAPSYLPLMARKKLIKKLHRLHDLFRGVVDSLRRKRKTAEEKKELFLKELQTRFDVSAESALGIIEADKTLSR</sequence>
<organism evidence="1 2">
    <name type="scientific">Caligus rogercresseyi</name>
    <name type="common">Sea louse</name>
    <dbReference type="NCBI Taxonomy" id="217165"/>
    <lineage>
        <taxon>Eukaryota</taxon>
        <taxon>Metazoa</taxon>
        <taxon>Ecdysozoa</taxon>
        <taxon>Arthropoda</taxon>
        <taxon>Crustacea</taxon>
        <taxon>Multicrustacea</taxon>
        <taxon>Hexanauplia</taxon>
        <taxon>Copepoda</taxon>
        <taxon>Siphonostomatoida</taxon>
        <taxon>Caligidae</taxon>
        <taxon>Caligus</taxon>
    </lineage>
</organism>
<dbReference type="EMBL" id="CP045895">
    <property type="protein sequence ID" value="QQP49484.1"/>
    <property type="molecule type" value="Genomic_DNA"/>
</dbReference>
<protein>
    <submittedName>
        <fullName evidence="1">Uncharacterized protein</fullName>
    </submittedName>
</protein>
<reference evidence="2" key="1">
    <citation type="submission" date="2021-01" db="EMBL/GenBank/DDBJ databases">
        <title>Caligus Genome Assembly.</title>
        <authorList>
            <person name="Gallardo-Escarate C."/>
        </authorList>
    </citation>
    <scope>NUCLEOTIDE SEQUENCE [LARGE SCALE GENOMIC DNA]</scope>
</reference>
<name>A0A7T8HGC1_CALRO</name>
<accession>A0A7T8HGC1</accession>
<gene>
    <name evidence="1" type="ORF">FKW44_010177</name>
</gene>
<feature type="non-terminal residue" evidence="1">
    <location>
        <position position="123"/>
    </location>
</feature>
<evidence type="ECO:0000313" key="2">
    <source>
        <dbReference type="Proteomes" id="UP000595437"/>
    </source>
</evidence>